<accession>A0A561BAL2</accession>
<dbReference type="Proteomes" id="UP000319722">
    <property type="component" value="Unassembled WGS sequence"/>
</dbReference>
<gene>
    <name evidence="2" type="ORF">FB547_1101</name>
    <name evidence="1" type="ORF">FB547_11699</name>
</gene>
<comment type="caution">
    <text evidence="1">The sequence shown here is derived from an EMBL/GenBank/DDBJ whole genome shotgun (WGS) entry which is preliminary data.</text>
</comment>
<proteinExistence type="predicted"/>
<organism evidence="1 3">
    <name type="scientific">Variovorax beijingensis</name>
    <dbReference type="NCBI Taxonomy" id="2496117"/>
    <lineage>
        <taxon>Bacteria</taxon>
        <taxon>Pseudomonadati</taxon>
        <taxon>Pseudomonadota</taxon>
        <taxon>Betaproteobacteria</taxon>
        <taxon>Burkholderiales</taxon>
        <taxon>Comamonadaceae</taxon>
        <taxon>Variovorax</taxon>
    </lineage>
</organism>
<reference evidence="1 3" key="1">
    <citation type="submission" date="2019-06" db="EMBL/GenBank/DDBJ databases">
        <title>Sorghum-associated microbial communities from plants grown in Nebraska, USA.</title>
        <authorList>
            <person name="Schachtman D."/>
        </authorList>
    </citation>
    <scope>NUCLEOTIDE SEQUENCE [LARGE SCALE GENOMIC DNA]</scope>
    <source>
        <strain evidence="1 3">T529</strain>
    </source>
</reference>
<dbReference type="AlphaFoldDB" id="A0A561BAL2"/>
<name>A0A561BAL2_9BURK</name>
<sequence length="30" mass="3393">MSYTAPLKDMLFDIEHLANIGEIARLPGFE</sequence>
<feature type="non-terminal residue" evidence="1">
    <location>
        <position position="30"/>
    </location>
</feature>
<dbReference type="RefSeq" id="WP_145746269.1">
    <property type="nucleotide sequence ID" value="NZ_VIVL01000010.1"/>
</dbReference>
<evidence type="ECO:0000313" key="2">
    <source>
        <dbReference type="EMBL" id="TWD77039.1"/>
    </source>
</evidence>
<dbReference type="EMBL" id="VIVL01000010">
    <property type="protein sequence ID" value="TWD77039.1"/>
    <property type="molecule type" value="Genomic_DNA"/>
</dbReference>
<evidence type="ECO:0000313" key="3">
    <source>
        <dbReference type="Proteomes" id="UP000319722"/>
    </source>
</evidence>
<dbReference type="EMBL" id="VIVL01000016">
    <property type="protein sequence ID" value="TWD75772.1"/>
    <property type="molecule type" value="Genomic_DNA"/>
</dbReference>
<evidence type="ECO:0000313" key="1">
    <source>
        <dbReference type="EMBL" id="TWD75772.1"/>
    </source>
</evidence>
<protein>
    <submittedName>
        <fullName evidence="1">Acyl-CoA dehydrogenase-like protein</fullName>
    </submittedName>
</protein>
<dbReference type="OrthoDB" id="9016191at2"/>